<feature type="coiled-coil region" evidence="5">
    <location>
        <begin position="969"/>
        <end position="999"/>
    </location>
</feature>
<dbReference type="Pfam" id="PF02791">
    <property type="entry name" value="DDT"/>
    <property type="match status" value="1"/>
</dbReference>
<evidence type="ECO:0000256" key="5">
    <source>
        <dbReference type="SAM" id="Coils"/>
    </source>
</evidence>
<dbReference type="InterPro" id="IPR013136">
    <property type="entry name" value="WSTF_Acf1_Cbp146"/>
</dbReference>
<dbReference type="PaxDb" id="284590-Q6CWR5"/>
<evidence type="ECO:0000256" key="6">
    <source>
        <dbReference type="SAM" id="MobiDB-lite"/>
    </source>
</evidence>
<dbReference type="FunCoup" id="Q6CWR5">
    <property type="interactions" value="324"/>
</dbReference>
<evidence type="ECO:0000256" key="2">
    <source>
        <dbReference type="ARBA" id="ARBA00023054"/>
    </source>
</evidence>
<dbReference type="Proteomes" id="UP000000598">
    <property type="component" value="Chromosome B"/>
</dbReference>
<dbReference type="KEGG" id="kla:KLLA0_B02090g"/>
<dbReference type="Pfam" id="PF10537">
    <property type="entry name" value="WAC_Acf1_DNA_bd"/>
    <property type="match status" value="1"/>
</dbReference>
<feature type="region of interest" description="Disordered" evidence="6">
    <location>
        <begin position="130"/>
        <end position="151"/>
    </location>
</feature>
<reference evidence="9 10" key="1">
    <citation type="journal article" date="2004" name="Nature">
        <title>Genome evolution in yeasts.</title>
        <authorList>
            <consortium name="Genolevures"/>
            <person name="Dujon B."/>
            <person name="Sherman D."/>
            <person name="Fischer G."/>
            <person name="Durrens P."/>
            <person name="Casaregola S."/>
            <person name="Lafontaine I."/>
            <person name="de Montigny J."/>
            <person name="Marck C."/>
            <person name="Neuveglise C."/>
            <person name="Talla E."/>
            <person name="Goffard N."/>
            <person name="Frangeul L."/>
            <person name="Aigle M."/>
            <person name="Anthouard V."/>
            <person name="Babour A."/>
            <person name="Barbe V."/>
            <person name="Barnay S."/>
            <person name="Blanchin S."/>
            <person name="Beckerich J.M."/>
            <person name="Beyne E."/>
            <person name="Bleykasten C."/>
            <person name="Boisrame A."/>
            <person name="Boyer J."/>
            <person name="Cattolico L."/>
            <person name="Confanioleri F."/>
            <person name="de Daruvar A."/>
            <person name="Despons L."/>
            <person name="Fabre E."/>
            <person name="Fairhead C."/>
            <person name="Ferry-Dumazet H."/>
            <person name="Groppi A."/>
            <person name="Hantraye F."/>
            <person name="Hennequin C."/>
            <person name="Jauniaux N."/>
            <person name="Joyet P."/>
            <person name="Kachouri R."/>
            <person name="Kerrest A."/>
            <person name="Koszul R."/>
            <person name="Lemaire M."/>
            <person name="Lesur I."/>
            <person name="Ma L."/>
            <person name="Muller H."/>
            <person name="Nicaud J.M."/>
            <person name="Nikolski M."/>
            <person name="Oztas S."/>
            <person name="Ozier-Kalogeropoulos O."/>
            <person name="Pellenz S."/>
            <person name="Potier S."/>
            <person name="Richard G.F."/>
            <person name="Straub M.L."/>
            <person name="Suleau A."/>
            <person name="Swennene D."/>
            <person name="Tekaia F."/>
            <person name="Wesolowski-Louvel M."/>
            <person name="Westhof E."/>
            <person name="Wirth B."/>
            <person name="Zeniou-Meyer M."/>
            <person name="Zivanovic I."/>
            <person name="Bolotin-Fukuhara M."/>
            <person name="Thierry A."/>
            <person name="Bouchier C."/>
            <person name="Caudron B."/>
            <person name="Scarpelli C."/>
            <person name="Gaillardin C."/>
            <person name="Weissenbach J."/>
            <person name="Wincker P."/>
            <person name="Souciet J.L."/>
        </authorList>
    </citation>
    <scope>NUCLEOTIDE SEQUENCE [LARGE SCALE GENOMIC DNA]</scope>
    <source>
        <strain evidence="10">ATCC 8585 / CBS 2359 / DSM 70799 / NBRC 1267 / NRRL Y-1140 / WM37</strain>
    </source>
</reference>
<dbReference type="GO" id="GO:0000781">
    <property type="term" value="C:chromosome, telomeric region"/>
    <property type="evidence" value="ECO:0007669"/>
    <property type="project" value="GOC"/>
</dbReference>
<dbReference type="AlphaFoldDB" id="Q6CWR5"/>
<feature type="domain" description="DDT" evidence="7">
    <location>
        <begin position="375"/>
        <end position="435"/>
    </location>
</feature>
<keyword evidence="2 5" id="KW-0175">Coiled coil</keyword>
<keyword evidence="3 4" id="KW-0539">Nucleus</keyword>
<organism evidence="9 10">
    <name type="scientific">Kluyveromyces lactis (strain ATCC 8585 / CBS 2359 / DSM 70799 / NBRC 1267 / NRRL Y-1140 / WM37)</name>
    <name type="common">Yeast</name>
    <name type="synonym">Candida sphaerica</name>
    <dbReference type="NCBI Taxonomy" id="284590"/>
    <lineage>
        <taxon>Eukaryota</taxon>
        <taxon>Fungi</taxon>
        <taxon>Dikarya</taxon>
        <taxon>Ascomycota</taxon>
        <taxon>Saccharomycotina</taxon>
        <taxon>Saccharomycetes</taxon>
        <taxon>Saccharomycetales</taxon>
        <taxon>Saccharomycetaceae</taxon>
        <taxon>Kluyveromyces</taxon>
    </lineage>
</organism>
<dbReference type="OMA" id="GAPWCVK"/>
<evidence type="ECO:0000256" key="4">
    <source>
        <dbReference type="PROSITE-ProRule" id="PRU00475"/>
    </source>
</evidence>
<dbReference type="STRING" id="284590.Q6CWR5"/>
<dbReference type="GeneID" id="2897334"/>
<dbReference type="GO" id="GO:0005634">
    <property type="term" value="C:nucleus"/>
    <property type="evidence" value="ECO:0007669"/>
    <property type="project" value="UniProtKB-SubCell"/>
</dbReference>
<feature type="domain" description="WAC" evidence="8">
    <location>
        <begin position="23"/>
        <end position="130"/>
    </location>
</feature>
<evidence type="ECO:0000313" key="10">
    <source>
        <dbReference type="Proteomes" id="UP000000598"/>
    </source>
</evidence>
<accession>Q6CWR5</accession>
<evidence type="ECO:0000256" key="3">
    <source>
        <dbReference type="ARBA" id="ARBA00023242"/>
    </source>
</evidence>
<dbReference type="InParanoid" id="Q6CWR5"/>
<feature type="compositionally biased region" description="Polar residues" evidence="6">
    <location>
        <begin position="1102"/>
        <end position="1119"/>
    </location>
</feature>
<evidence type="ECO:0000256" key="1">
    <source>
        <dbReference type="ARBA" id="ARBA00004123"/>
    </source>
</evidence>
<dbReference type="GO" id="GO:0031509">
    <property type="term" value="P:subtelomeric heterochromatin formation"/>
    <property type="evidence" value="ECO:0007669"/>
    <property type="project" value="TreeGrafter"/>
</dbReference>
<dbReference type="HOGENOM" id="CLU_265647_0_0_1"/>
<dbReference type="InterPro" id="IPR028941">
    <property type="entry name" value="WHIM2_dom"/>
</dbReference>
<dbReference type="Pfam" id="PF15613">
    <property type="entry name" value="WSD"/>
    <property type="match status" value="1"/>
</dbReference>
<dbReference type="PROSITE" id="PS50827">
    <property type="entry name" value="DDT"/>
    <property type="match status" value="1"/>
</dbReference>
<feature type="region of interest" description="Disordered" evidence="6">
    <location>
        <begin position="1090"/>
        <end position="1119"/>
    </location>
</feature>
<evidence type="ECO:0000259" key="8">
    <source>
        <dbReference type="PROSITE" id="PS51136"/>
    </source>
</evidence>
<dbReference type="GO" id="GO:0000785">
    <property type="term" value="C:chromatin"/>
    <property type="evidence" value="ECO:0007669"/>
    <property type="project" value="UniProtKB-ARBA"/>
</dbReference>
<feature type="compositionally biased region" description="Polar residues" evidence="6">
    <location>
        <begin position="309"/>
        <end position="329"/>
    </location>
</feature>
<keyword evidence="10" id="KW-1185">Reference proteome</keyword>
<feature type="region of interest" description="Disordered" evidence="6">
    <location>
        <begin position="301"/>
        <end position="329"/>
    </location>
</feature>
<feature type="coiled-coil region" evidence="5">
    <location>
        <begin position="685"/>
        <end position="719"/>
    </location>
</feature>
<evidence type="ECO:0000313" key="9">
    <source>
        <dbReference type="EMBL" id="CAH02017.1"/>
    </source>
</evidence>
<dbReference type="InterPro" id="IPR028942">
    <property type="entry name" value="WHIM1_dom"/>
</dbReference>
<gene>
    <name evidence="9" type="ORF">KLLA0_B02090g</name>
</gene>
<dbReference type="RefSeq" id="XP_451624.1">
    <property type="nucleotide sequence ID" value="XM_451624.1"/>
</dbReference>
<dbReference type="PROSITE" id="PS51136">
    <property type="entry name" value="WAC"/>
    <property type="match status" value="1"/>
</dbReference>
<name>Q6CWR5_KLULA</name>
<dbReference type="InterPro" id="IPR018501">
    <property type="entry name" value="DDT_dom"/>
</dbReference>
<dbReference type="PANTHER" id="PTHR32075:SF6">
    <property type="entry name" value="ISWI CHROMATIN-REMODELING COMPLEX SUBUNIT YPL216W-RELATED"/>
    <property type="match status" value="1"/>
</dbReference>
<sequence length="1119" mass="130946">MVLYKRKTITLPDARPLPSNINRKIWYIQETGEWFLTYAEFLQRLDFYRRHYFTCEITGTSCLTFFEALNSEEEQFQYVEKMFPLKLREPVAKFIHFNEIRRLDMLVEQVYARFKNDYFPGETVYLRKSKQDSSHDDAEKHHQHSHGSQHQKIYIIKEKAQFNAVIDRDTRQELVPAHAKYMLQEAQGSTSIVADEDQIYRDRSCFTKHLIKCFCKITLRRASTKMGAPWCVKDEYLPIYNLTLTWPESMLKYKEDYVDPQYLQQLQHMAELNREREASAAIGEHKREIEIARTETPDQKRIKTEELISESSPSVDHTSNDNNQITNGDQQSITQITEDLEIPFMAPRPSAINDALLKYSKEYVPISNSLDKPFAHDIGKLLHCYQFLMAFNATLQLSEFSWDDFVNSLRFTDPRQMMDEYVTISYEDGTGTKVERINIWNESIYKYIDSSNSEKMKFTLSLDTMINDDYLDELKITGTSLIVECFCSLLRLFIDTSGDWTTLVPSEWLEEDTDENSSENEDLEMEENDEVSADLESLLEKCLNYRKVKWTDRLSKRQFNNGFWLIVLLGVLQDFMHLPMYKSTIQGFIKNLVPSEHTPSNISLNRYLWRKFCKDISVEEKVNIMWILVEILSNYSSIIRSAMDDSMELCNQIRSERFRLNRDLKACSNTVAGLKEQFTVSELQQSESSNDNIELKENLKKATDQLERFQRRKSFFDARLIEADLQRLKPLGYDRYGNKIYWLEYCGVPRPNIFSKASHLLSNRLWIQGPVKEAVLYYFKITEEEYNQWISLANELGKIQATKQVFHVYRDEKGCYFHYDKEGDIMLINEEGVFNTFIELSPLQRKIIDETPEGLLFTPNDWIFLQDPEQLISMTNWWDSWGKREHETLKQLQSVMEPVIETLNQYKTQVQDEVTEKRELLLKEIAALEIADNELSVDDTVDDRDESDIEGELEKIAQDIMALDDSSKTRKILLKLEQLEAQRDELLAKKKALDGKETENGAKMSRLQRKSLRASRDRKMTVLKKSFDKLLNLQRETERISINNWTNRKAIEAFGSELAKCNGNPKTSKNPEPVTVSDTFAEILRQAVIAESEPVKEETEDSNANAEIQPKTIQDENSA</sequence>
<protein>
    <submittedName>
        <fullName evidence="9">KLLA0B02090p</fullName>
    </submittedName>
</protein>
<dbReference type="Pfam" id="PF15612">
    <property type="entry name" value="WHIM1"/>
    <property type="match status" value="1"/>
</dbReference>
<proteinExistence type="predicted"/>
<dbReference type="PANTHER" id="PTHR32075">
    <property type="entry name" value="ISWI CHROMATIN-REMODELING COMPLEX SUBUNIT YPL216W-RELATED"/>
    <property type="match status" value="1"/>
</dbReference>
<evidence type="ECO:0000259" key="7">
    <source>
        <dbReference type="PROSITE" id="PS50827"/>
    </source>
</evidence>
<feature type="compositionally biased region" description="Basic and acidic residues" evidence="6">
    <location>
        <begin position="130"/>
        <end position="140"/>
    </location>
</feature>
<dbReference type="eggNOG" id="KOG1245">
    <property type="taxonomic scope" value="Eukaryota"/>
</dbReference>
<comment type="subcellular location">
    <subcellularLocation>
        <location evidence="1 4">Nucleus</location>
    </subcellularLocation>
</comment>
<dbReference type="EMBL" id="CR382122">
    <property type="protein sequence ID" value="CAH02017.1"/>
    <property type="molecule type" value="Genomic_DNA"/>
</dbReference>